<gene>
    <name evidence="2" type="ORF">JAAARDRAFT_194800</name>
</gene>
<feature type="region of interest" description="Disordered" evidence="1">
    <location>
        <begin position="345"/>
        <end position="379"/>
    </location>
</feature>
<reference evidence="3" key="1">
    <citation type="journal article" date="2014" name="Proc. Natl. Acad. Sci. U.S.A.">
        <title>Extensive sampling of basidiomycete genomes demonstrates inadequacy of the white-rot/brown-rot paradigm for wood decay fungi.</title>
        <authorList>
            <person name="Riley R."/>
            <person name="Salamov A.A."/>
            <person name="Brown D.W."/>
            <person name="Nagy L.G."/>
            <person name="Floudas D."/>
            <person name="Held B.W."/>
            <person name="Levasseur A."/>
            <person name="Lombard V."/>
            <person name="Morin E."/>
            <person name="Otillar R."/>
            <person name="Lindquist E.A."/>
            <person name="Sun H."/>
            <person name="LaButti K.M."/>
            <person name="Schmutz J."/>
            <person name="Jabbour D."/>
            <person name="Luo H."/>
            <person name="Baker S.E."/>
            <person name="Pisabarro A.G."/>
            <person name="Walton J.D."/>
            <person name="Blanchette R.A."/>
            <person name="Henrissat B."/>
            <person name="Martin F."/>
            <person name="Cullen D."/>
            <person name="Hibbett D.S."/>
            <person name="Grigoriev I.V."/>
        </authorList>
    </citation>
    <scope>NUCLEOTIDE SEQUENCE [LARGE SCALE GENOMIC DNA]</scope>
    <source>
        <strain evidence="3">MUCL 33604</strain>
    </source>
</reference>
<sequence>MSITIHQFTNVSPPPLSSPTIWDRGAKLVNDATNLTGWTSTKSHPNSTSFLPSHNIFQYSKPPPTLGHKSSKRTSPWVELKEWDAPVDDEEIYSTQTLDEFQSTDFECLFHPEPKRSRQLPPKPPRTHLPSAHDPAPPPKRFKLTLETLQGPLNNLIPHPHYHSTQPIPIPLHPPKTIPPYTKSPIVPISPYNLSQVHALLANQYVRTAWIIPIRGSPPFSSPQVESRSLSETGIHSFSETGNRHHHLVAETRADGPSIAQILHPNSQPSSTSTQTHITWHPPTLLSFWHTLLSIHKTKTFGPIGLSFHPSPSPPDYIKIYHNAHMAMVLRNVLDAWSYPPPLVETKSARNGNGGKGDGMRAEGKTRAKMDKTKERPTSPLPKIRILKDKKLVLVDSCGKGVCLV</sequence>
<feature type="region of interest" description="Disordered" evidence="1">
    <location>
        <begin position="112"/>
        <end position="140"/>
    </location>
</feature>
<dbReference type="OrthoDB" id="3143319at2759"/>
<feature type="compositionally biased region" description="Basic and acidic residues" evidence="1">
    <location>
        <begin position="358"/>
        <end position="377"/>
    </location>
</feature>
<dbReference type="Proteomes" id="UP000027265">
    <property type="component" value="Unassembled WGS sequence"/>
</dbReference>
<evidence type="ECO:0000313" key="2">
    <source>
        <dbReference type="EMBL" id="KDQ56850.1"/>
    </source>
</evidence>
<organism evidence="2 3">
    <name type="scientific">Jaapia argillacea MUCL 33604</name>
    <dbReference type="NCBI Taxonomy" id="933084"/>
    <lineage>
        <taxon>Eukaryota</taxon>
        <taxon>Fungi</taxon>
        <taxon>Dikarya</taxon>
        <taxon>Basidiomycota</taxon>
        <taxon>Agaricomycotina</taxon>
        <taxon>Agaricomycetes</taxon>
        <taxon>Agaricomycetidae</taxon>
        <taxon>Jaapiales</taxon>
        <taxon>Jaapiaceae</taxon>
        <taxon>Jaapia</taxon>
    </lineage>
</organism>
<evidence type="ECO:0000256" key="1">
    <source>
        <dbReference type="SAM" id="MobiDB-lite"/>
    </source>
</evidence>
<dbReference type="STRING" id="933084.A0A067PSP4"/>
<proteinExistence type="predicted"/>
<dbReference type="InParanoid" id="A0A067PSP4"/>
<dbReference type="AlphaFoldDB" id="A0A067PSP4"/>
<accession>A0A067PSP4</accession>
<evidence type="ECO:0000313" key="3">
    <source>
        <dbReference type="Proteomes" id="UP000027265"/>
    </source>
</evidence>
<dbReference type="HOGENOM" id="CLU_027435_0_0_1"/>
<keyword evidence="3" id="KW-1185">Reference proteome</keyword>
<protein>
    <submittedName>
        <fullName evidence="2">Uncharacterized protein</fullName>
    </submittedName>
</protein>
<name>A0A067PSP4_9AGAM</name>
<dbReference type="EMBL" id="KL197721">
    <property type="protein sequence ID" value="KDQ56850.1"/>
    <property type="molecule type" value="Genomic_DNA"/>
</dbReference>